<dbReference type="PRINTS" id="PR00420">
    <property type="entry name" value="RNGMNOXGNASE"/>
</dbReference>
<dbReference type="GO" id="GO:0016491">
    <property type="term" value="F:oxidoreductase activity"/>
    <property type="evidence" value="ECO:0007669"/>
    <property type="project" value="UniProtKB-KW"/>
</dbReference>
<dbReference type="AlphaFoldDB" id="A0A8J5XSM9"/>
<comment type="cofactor">
    <cofactor evidence="1">
        <name>FAD</name>
        <dbReference type="ChEBI" id="CHEBI:57692"/>
    </cofactor>
</comment>
<feature type="domain" description="FAD-binding" evidence="6">
    <location>
        <begin position="54"/>
        <end position="403"/>
    </location>
</feature>
<sequence length="489" mass="53335">MSRRTGGLLLVGVAAAAAVAMPASRASRGVLRSAVRMSTAAPVGDAITAEQPLRVLVAGGGIGGMMLGKALNMLGGDRVQVRVLERVRDFKLFGGPIQLASNALETVKQIDPALFKKIEAKATFTGNRQCGIKDGIRTEWYAKFDLLTPAESRGMPPTCVVARPDLQAIMLEELGDSVTTGAGVASYERNPVQGVTAIMNDGSRIDGDVLVGADGIWSSVRAKMYGEPLIRGPGATAEYSGYTVFAGECFCDPPDRKDTGYKVYIGPEQYFVISDIGGGQMQWYAFVALSEGFVPPTDMLSYIKKRYAAWSHEIHFVLDATKIEEVEQRDLYDRRPMVLKSWVDGPVTLLGDAIHAMMPNLGQGGCQAIEDAHVIAQELTSVRTRSEVPNALRRYWGRRLVRSATVQGLSRFASDIIIRGFDTPCKLTLTPELKLENFNYAGIVTRMLQPILPIFFWIQFNYLYSGWKNAPVLPESFPPTPGLNTATDE</sequence>
<dbReference type="OrthoDB" id="655030at2759"/>
<dbReference type="InterPro" id="IPR036188">
    <property type="entry name" value="FAD/NAD-bd_sf"/>
</dbReference>
<dbReference type="GO" id="GO:0071949">
    <property type="term" value="F:FAD binding"/>
    <property type="evidence" value="ECO:0007669"/>
    <property type="project" value="InterPro"/>
</dbReference>
<dbReference type="EMBL" id="JAGTXO010000005">
    <property type="protein sequence ID" value="KAG8467757.1"/>
    <property type="molecule type" value="Genomic_DNA"/>
</dbReference>
<keyword evidence="3" id="KW-0274">FAD</keyword>
<keyword evidence="2" id="KW-0285">Flavoprotein</keyword>
<keyword evidence="4" id="KW-0560">Oxidoreductase</keyword>
<evidence type="ECO:0000256" key="4">
    <source>
        <dbReference type="ARBA" id="ARBA00023002"/>
    </source>
</evidence>
<evidence type="ECO:0000256" key="5">
    <source>
        <dbReference type="SAM" id="SignalP"/>
    </source>
</evidence>
<protein>
    <recommendedName>
        <fullName evidence="6">FAD-binding domain-containing protein</fullName>
    </recommendedName>
</protein>
<dbReference type="OMA" id="HEIIFNY"/>
<comment type="caution">
    <text evidence="7">The sequence shown here is derived from an EMBL/GenBank/DDBJ whole genome shotgun (WGS) entry which is preliminary data.</text>
</comment>
<dbReference type="Gene3D" id="3.50.50.60">
    <property type="entry name" value="FAD/NAD(P)-binding domain"/>
    <property type="match status" value="1"/>
</dbReference>
<organism evidence="7 8">
    <name type="scientific">Diacronema lutheri</name>
    <name type="common">Unicellular marine alga</name>
    <name type="synonym">Monochrysis lutheri</name>
    <dbReference type="NCBI Taxonomy" id="2081491"/>
    <lineage>
        <taxon>Eukaryota</taxon>
        <taxon>Haptista</taxon>
        <taxon>Haptophyta</taxon>
        <taxon>Pavlovophyceae</taxon>
        <taxon>Pavlovales</taxon>
        <taxon>Pavlovaceae</taxon>
        <taxon>Diacronema</taxon>
    </lineage>
</organism>
<dbReference type="Proteomes" id="UP000751190">
    <property type="component" value="Unassembled WGS sequence"/>
</dbReference>
<dbReference type="PANTHER" id="PTHR46496:SF1">
    <property type="entry name" value="ZEAXANTHIN EPOXIDASE, CHLOROPLASTIC"/>
    <property type="match status" value="1"/>
</dbReference>
<gene>
    <name evidence="7" type="ORF">KFE25_006809</name>
</gene>
<feature type="chain" id="PRO_5035156938" description="FAD-binding domain-containing protein" evidence="5">
    <location>
        <begin position="21"/>
        <end position="489"/>
    </location>
</feature>
<evidence type="ECO:0000313" key="8">
    <source>
        <dbReference type="Proteomes" id="UP000751190"/>
    </source>
</evidence>
<keyword evidence="5" id="KW-0732">Signal</keyword>
<dbReference type="PANTHER" id="PTHR46496">
    <property type="match status" value="1"/>
</dbReference>
<dbReference type="InterPro" id="IPR002938">
    <property type="entry name" value="FAD-bd"/>
</dbReference>
<accession>A0A8J5XSM9</accession>
<evidence type="ECO:0000313" key="7">
    <source>
        <dbReference type="EMBL" id="KAG8467757.1"/>
    </source>
</evidence>
<name>A0A8J5XSM9_DIALT</name>
<proteinExistence type="predicted"/>
<dbReference type="Pfam" id="PF01494">
    <property type="entry name" value="FAD_binding_3"/>
    <property type="match status" value="1"/>
</dbReference>
<dbReference type="SUPFAM" id="SSF51905">
    <property type="entry name" value="FAD/NAD(P)-binding domain"/>
    <property type="match status" value="1"/>
</dbReference>
<evidence type="ECO:0000256" key="1">
    <source>
        <dbReference type="ARBA" id="ARBA00001974"/>
    </source>
</evidence>
<reference evidence="7" key="1">
    <citation type="submission" date="2021-05" db="EMBL/GenBank/DDBJ databases">
        <title>The genome of the haptophyte Pavlova lutheri (Diacronema luteri, Pavlovales) - a model for lipid biosynthesis in eukaryotic algae.</title>
        <authorList>
            <person name="Hulatt C.J."/>
            <person name="Posewitz M.C."/>
        </authorList>
    </citation>
    <scope>NUCLEOTIDE SEQUENCE</scope>
    <source>
        <strain evidence="7">NIVA-4/92</strain>
    </source>
</reference>
<feature type="signal peptide" evidence="5">
    <location>
        <begin position="1"/>
        <end position="20"/>
    </location>
</feature>
<evidence type="ECO:0000259" key="6">
    <source>
        <dbReference type="Pfam" id="PF01494"/>
    </source>
</evidence>
<evidence type="ECO:0000256" key="3">
    <source>
        <dbReference type="ARBA" id="ARBA00022827"/>
    </source>
</evidence>
<evidence type="ECO:0000256" key="2">
    <source>
        <dbReference type="ARBA" id="ARBA00022630"/>
    </source>
</evidence>
<keyword evidence="8" id="KW-1185">Reference proteome</keyword>